<comment type="caution">
    <text evidence="1">The sequence shown here is derived from an EMBL/GenBank/DDBJ whole genome shotgun (WGS) entry which is preliminary data.</text>
</comment>
<evidence type="ECO:0000313" key="1">
    <source>
        <dbReference type="EMBL" id="KAL3317263.1"/>
    </source>
</evidence>
<proteinExistence type="predicted"/>
<accession>A0ABD2QCZ7</accession>
<evidence type="ECO:0000313" key="2">
    <source>
        <dbReference type="Proteomes" id="UP001626550"/>
    </source>
</evidence>
<name>A0ABD2QCZ7_9PLAT</name>
<dbReference type="EMBL" id="JBJKFK010000407">
    <property type="protein sequence ID" value="KAL3317263.1"/>
    <property type="molecule type" value="Genomic_DNA"/>
</dbReference>
<gene>
    <name evidence="1" type="ORF">Ciccas_004080</name>
</gene>
<keyword evidence="2" id="KW-1185">Reference proteome</keyword>
<reference evidence="1 2" key="1">
    <citation type="submission" date="2024-11" db="EMBL/GenBank/DDBJ databases">
        <title>Adaptive evolution of stress response genes in parasites aligns with host niche diversity.</title>
        <authorList>
            <person name="Hahn C."/>
            <person name="Resl P."/>
        </authorList>
    </citation>
    <scope>NUCLEOTIDE SEQUENCE [LARGE SCALE GENOMIC DNA]</scope>
    <source>
        <strain evidence="1">EGGRZ-B1_66</strain>
        <tissue evidence="1">Body</tissue>
    </source>
</reference>
<sequence>MSLGFETSNPSDYRRRSAKYARRKRYESFLVGLSNTQEKRRRKRDISFTHVYVEPDSILEAIFLRLIQMHETWEQTKKQQTKEFILRVKDQAKQIIKQQITRLSDSDQRKELQTLIESKFIEFGNTVKTRKTLIVDTYNRRGDILANMKNDSKVVYTDFNKSLRQKVAQLKSKVTNIL</sequence>
<protein>
    <submittedName>
        <fullName evidence="1">Uncharacterized protein</fullName>
    </submittedName>
</protein>
<dbReference type="AlphaFoldDB" id="A0ABD2QCZ7"/>
<dbReference type="Proteomes" id="UP001626550">
    <property type="component" value="Unassembled WGS sequence"/>
</dbReference>
<organism evidence="1 2">
    <name type="scientific">Cichlidogyrus casuarinus</name>
    <dbReference type="NCBI Taxonomy" id="1844966"/>
    <lineage>
        <taxon>Eukaryota</taxon>
        <taxon>Metazoa</taxon>
        <taxon>Spiralia</taxon>
        <taxon>Lophotrochozoa</taxon>
        <taxon>Platyhelminthes</taxon>
        <taxon>Monogenea</taxon>
        <taxon>Monopisthocotylea</taxon>
        <taxon>Dactylogyridea</taxon>
        <taxon>Ancyrocephalidae</taxon>
        <taxon>Cichlidogyrus</taxon>
    </lineage>
</organism>